<gene>
    <name evidence="2" type="ORF">FHR65_002643</name>
</gene>
<name>A0AB73GYG7_9XANT</name>
<dbReference type="AlphaFoldDB" id="A0AB73GYG7"/>
<reference evidence="2" key="1">
    <citation type="submission" date="2020-08" db="EMBL/GenBank/DDBJ databases">
        <title>Studying the diversity of plant-associated saprophytic bacteria and their role in host health and plant-pathogen interactions.</title>
        <authorList>
            <person name="Potnis N."/>
        </authorList>
    </citation>
    <scope>NUCLEOTIDE SEQUENCE</scope>
    <source>
        <strain evidence="2">F21</strain>
    </source>
</reference>
<feature type="chain" id="PRO_5044495585" evidence="1">
    <location>
        <begin position="18"/>
        <end position="169"/>
    </location>
</feature>
<evidence type="ECO:0000256" key="1">
    <source>
        <dbReference type="SAM" id="SignalP"/>
    </source>
</evidence>
<dbReference type="EMBL" id="JACIIQ010000009">
    <property type="protein sequence ID" value="MBB5671077.1"/>
    <property type="molecule type" value="Genomic_DNA"/>
</dbReference>
<dbReference type="Proteomes" id="UP000528595">
    <property type="component" value="Unassembled WGS sequence"/>
</dbReference>
<accession>A0AB73GYG7</accession>
<organism evidence="2">
    <name type="scientific">Xanthomonas arboricola</name>
    <dbReference type="NCBI Taxonomy" id="56448"/>
    <lineage>
        <taxon>Bacteria</taxon>
        <taxon>Pseudomonadati</taxon>
        <taxon>Pseudomonadota</taxon>
        <taxon>Gammaproteobacteria</taxon>
        <taxon>Lysobacterales</taxon>
        <taxon>Lysobacteraceae</taxon>
        <taxon>Xanthomonas</taxon>
    </lineage>
</organism>
<proteinExistence type="predicted"/>
<comment type="caution">
    <text evidence="2">The sequence shown here is derived from an EMBL/GenBank/DDBJ whole genome shotgun (WGS) entry which is preliminary data.</text>
</comment>
<keyword evidence="1" id="KW-0732">Signal</keyword>
<sequence>MKLAALLAIALASTLLAAPLAHGGKLRVKTDQVVDLTRFLEEKPLDESAPAIRSLLIDWEKKTKDVVDYVCPGVLTPILATDVPNSAELLVQFIFGSAAHQIGNPSDKGKVVPGQLAGMRSMLKAYRAFLVANPAARIPRLDELTQMNAAGTLPEYLEPIVVKECGQGS</sequence>
<dbReference type="RefSeq" id="WP_126965356.1">
    <property type="nucleotide sequence ID" value="NZ_JACHNQ010000001.1"/>
</dbReference>
<feature type="signal peptide" evidence="1">
    <location>
        <begin position="1"/>
        <end position="17"/>
    </location>
</feature>
<protein>
    <submittedName>
        <fullName evidence="2">Uncharacterized protein</fullName>
    </submittedName>
</protein>
<evidence type="ECO:0000313" key="2">
    <source>
        <dbReference type="EMBL" id="MBB5671077.1"/>
    </source>
</evidence>